<reference evidence="2" key="1">
    <citation type="submission" date="2020-11" db="EMBL/GenBank/DDBJ databases">
        <authorList>
            <person name="Tran Van P."/>
        </authorList>
    </citation>
    <scope>NUCLEOTIDE SEQUENCE</scope>
</reference>
<dbReference type="SUPFAM" id="SSF56317">
    <property type="entry name" value="Carbon-nitrogen hydrolase"/>
    <property type="match status" value="1"/>
</dbReference>
<dbReference type="PANTHER" id="PTHR23088">
    <property type="entry name" value="NITRILASE-RELATED"/>
    <property type="match status" value="1"/>
</dbReference>
<dbReference type="Gene3D" id="3.60.110.10">
    <property type="entry name" value="Carbon-nitrogen hydrolase"/>
    <property type="match status" value="1"/>
</dbReference>
<dbReference type="PANTHER" id="PTHR23088:SF27">
    <property type="entry name" value="DEAMINATED GLUTATHIONE AMIDASE"/>
    <property type="match status" value="1"/>
</dbReference>
<proteinExistence type="predicted"/>
<organism evidence="2">
    <name type="scientific">Timema monikensis</name>
    <dbReference type="NCBI Taxonomy" id="170555"/>
    <lineage>
        <taxon>Eukaryota</taxon>
        <taxon>Metazoa</taxon>
        <taxon>Ecdysozoa</taxon>
        <taxon>Arthropoda</taxon>
        <taxon>Hexapoda</taxon>
        <taxon>Insecta</taxon>
        <taxon>Pterygota</taxon>
        <taxon>Neoptera</taxon>
        <taxon>Polyneoptera</taxon>
        <taxon>Phasmatodea</taxon>
        <taxon>Timematodea</taxon>
        <taxon>Timematoidea</taxon>
        <taxon>Timematidae</taxon>
        <taxon>Timema</taxon>
    </lineage>
</organism>
<gene>
    <name evidence="2" type="ORF">TMSB3V08_LOCUS10712</name>
</gene>
<evidence type="ECO:0000259" key="1">
    <source>
        <dbReference type="PROSITE" id="PS50263"/>
    </source>
</evidence>
<name>A0A7R9HTC1_9NEOP</name>
<dbReference type="PROSITE" id="PS50263">
    <property type="entry name" value="CN_HYDROLASE"/>
    <property type="match status" value="1"/>
</dbReference>
<dbReference type="PROSITE" id="PS01227">
    <property type="entry name" value="UPF0012"/>
    <property type="match status" value="1"/>
</dbReference>
<dbReference type="AlphaFoldDB" id="A0A7R9HTC1"/>
<dbReference type="Pfam" id="PF00795">
    <property type="entry name" value="CN_hydrolase"/>
    <property type="match status" value="1"/>
</dbReference>
<feature type="domain" description="CN hydrolase" evidence="1">
    <location>
        <begin position="1"/>
        <end position="134"/>
    </location>
</feature>
<dbReference type="InterPro" id="IPR001110">
    <property type="entry name" value="UPF0012_CS"/>
</dbReference>
<evidence type="ECO:0000313" key="2">
    <source>
        <dbReference type="EMBL" id="CAD7434051.1"/>
    </source>
</evidence>
<protein>
    <recommendedName>
        <fullName evidence="1">CN hydrolase domain-containing protein</fullName>
    </recommendedName>
</protein>
<dbReference type="InterPro" id="IPR036526">
    <property type="entry name" value="C-N_Hydrolase_sf"/>
</dbReference>
<dbReference type="InterPro" id="IPR003010">
    <property type="entry name" value="C-N_Hydrolase"/>
</dbReference>
<accession>A0A7R9HTC1</accession>
<sequence>MESKYVIPGSKIVPPLDTPVGNVGLSICYDMRFPELSLALTKMGADLLTFPSAFTFATGAAHWETLLRARAIENQCYVIAAAQTGTHNKKRTSWGHAMELGRLNYEEVNPHLRGGRVENHLGKTTPVHPTELRTLISPSSAVELNTTSALANYTTEESARTTASWIFYALTFLDKSEVPVGLMLEESQQETPSQDSDANESLTKPFVGIREVTTAPQTTPPQCAASTSSMKPILKLLPSKRIKVQGPNAKHNEFLSLACGYLSKSDELRSEAMDLAKCGLES</sequence>
<dbReference type="EMBL" id="OB797064">
    <property type="protein sequence ID" value="CAD7434051.1"/>
    <property type="molecule type" value="Genomic_DNA"/>
</dbReference>